<dbReference type="InterPro" id="IPR036188">
    <property type="entry name" value="FAD/NAD-bd_sf"/>
</dbReference>
<dbReference type="Gene3D" id="3.50.50.60">
    <property type="entry name" value="FAD/NAD(P)-binding domain"/>
    <property type="match status" value="2"/>
</dbReference>
<dbReference type="AlphaFoldDB" id="A0A6N4V0Y9"/>
<dbReference type="PANTHER" id="PTHR10668">
    <property type="entry name" value="PHYTOENE DEHYDROGENASE"/>
    <property type="match status" value="1"/>
</dbReference>
<feature type="domain" description="Amine oxidase" evidence="4">
    <location>
        <begin position="25"/>
        <end position="520"/>
    </location>
</feature>
<dbReference type="RefSeq" id="WP_163672150.1">
    <property type="nucleotide sequence ID" value="NZ_AP022570.1"/>
</dbReference>
<dbReference type="PANTHER" id="PTHR10668:SF103">
    <property type="entry name" value="PYRIDINE NUCLEOTIDE-DISULFIDE OXIDOREDUCTASE DOMAIN-CONTAINING PROTEIN 2"/>
    <property type="match status" value="1"/>
</dbReference>
<keyword evidence="6" id="KW-1185">Reference proteome</keyword>
<organism evidence="5 6">
    <name type="scientific">Mycolicibacterium poriferae</name>
    <dbReference type="NCBI Taxonomy" id="39694"/>
    <lineage>
        <taxon>Bacteria</taxon>
        <taxon>Bacillati</taxon>
        <taxon>Actinomycetota</taxon>
        <taxon>Actinomycetes</taxon>
        <taxon>Mycobacteriales</taxon>
        <taxon>Mycobacteriaceae</taxon>
        <taxon>Mycolicibacterium</taxon>
    </lineage>
</organism>
<evidence type="ECO:0000256" key="1">
    <source>
        <dbReference type="ARBA" id="ARBA00037217"/>
    </source>
</evidence>
<reference evidence="5 6" key="1">
    <citation type="journal article" date="2019" name="Emerg. Microbes Infect.">
        <title>Comprehensive subspecies identification of 175 nontuberculous mycobacteria species based on 7547 genomic profiles.</title>
        <authorList>
            <person name="Matsumoto Y."/>
            <person name="Kinjo T."/>
            <person name="Motooka D."/>
            <person name="Nabeya D."/>
            <person name="Jung N."/>
            <person name="Uechi K."/>
            <person name="Horii T."/>
            <person name="Iida T."/>
            <person name="Fujita J."/>
            <person name="Nakamura S."/>
        </authorList>
    </citation>
    <scope>NUCLEOTIDE SEQUENCE [LARGE SCALE GENOMIC DNA]</scope>
    <source>
        <strain evidence="5 6">JCM 12603</strain>
    </source>
</reference>
<dbReference type="Pfam" id="PF01593">
    <property type="entry name" value="Amino_oxidase"/>
    <property type="match status" value="1"/>
</dbReference>
<evidence type="ECO:0000259" key="4">
    <source>
        <dbReference type="Pfam" id="PF01593"/>
    </source>
</evidence>
<evidence type="ECO:0000313" key="6">
    <source>
        <dbReference type="Proteomes" id="UP000466785"/>
    </source>
</evidence>
<comment type="subunit">
    <text evidence="2">Interacts with COX5B; this interaction may contribute to localize PYROXD2 to the inner face of the inner mitochondrial membrane.</text>
</comment>
<dbReference type="PRINTS" id="PR00891">
    <property type="entry name" value="RABGDIREP"/>
</dbReference>
<dbReference type="SUPFAM" id="SSF51905">
    <property type="entry name" value="FAD/NAD(P)-binding domain"/>
    <property type="match status" value="1"/>
</dbReference>
<evidence type="ECO:0000256" key="3">
    <source>
        <dbReference type="ARBA" id="ARBA00040298"/>
    </source>
</evidence>
<dbReference type="GO" id="GO:0005092">
    <property type="term" value="F:GDP-dissociation inhibitor activity"/>
    <property type="evidence" value="ECO:0007669"/>
    <property type="project" value="InterPro"/>
</dbReference>
<dbReference type="InterPro" id="IPR018203">
    <property type="entry name" value="GDP_dissociation_inhibitor"/>
</dbReference>
<dbReference type="GO" id="GO:0016491">
    <property type="term" value="F:oxidoreductase activity"/>
    <property type="evidence" value="ECO:0007669"/>
    <property type="project" value="InterPro"/>
</dbReference>
<sequence>MSTSAADNAASPSYDAIVIGAGHNGLIAAGYLARAGKKVLVLEARDVVGGACTSEELIPGSTWSSCAFIASLLRPEIIADLELERYGLEMYQTEANEVSIFPDGSHLFVWKEMDKTLKEIEKFSKRDAAAFLEFGLRVKNFASILTPFLMSPAPSRSQVLAAFEAAGAEDLFNEMVLLSTKDLLDRYFENEHIKGLFTFFGMISVWGGPSTPGTGYVYGHHSVGEFKGTLGQWGFVKGGMGGITQAMARSAEAHGVEIRLSSPVQQVVITKGKATGVKLTNGQTISARTVISNADPQRSMLKLLPAGAVDDKLTAKLEDYDARGSMARIHLLIDELPDYIGFPKGVQGPQHQAQAIMGASIENFERAWEAERRGEIPDDFVIEAVIQSTHDSTLAPEGRHTMTLGVQQLPFELAGTDWDTIREDWADRVLEVLYRYAPNLRGHILERVIITPKDLERDYGLTGGNIFHGSMFFDQLFNNRPMPELADYRTTVDNYYLCGSGTHPGGGVMGANGHNAAQVVIADLNGTPAPTAQRVGPAPKASVLDRAVETVMDTKTGKRLGYTVATTPALRKVVKFAARSKSTR</sequence>
<accession>A0A6N4V0Y9</accession>
<dbReference type="EMBL" id="AP022570">
    <property type="protein sequence ID" value="BBX49222.1"/>
    <property type="molecule type" value="Genomic_DNA"/>
</dbReference>
<protein>
    <recommendedName>
        <fullName evidence="3">Pyridine nucleotide-disulfide oxidoreductase domain-containing protein 2</fullName>
    </recommendedName>
</protein>
<dbReference type="KEGG" id="mpof:MPOR_02480"/>
<gene>
    <name evidence="5" type="ORF">MPOR_02480</name>
</gene>
<evidence type="ECO:0000256" key="2">
    <source>
        <dbReference type="ARBA" id="ARBA00038825"/>
    </source>
</evidence>
<proteinExistence type="predicted"/>
<dbReference type="InterPro" id="IPR002937">
    <property type="entry name" value="Amino_oxidase"/>
</dbReference>
<dbReference type="Proteomes" id="UP000466785">
    <property type="component" value="Chromosome"/>
</dbReference>
<comment type="function">
    <text evidence="1">Probable oxidoreductase that may play a role as regulator of mitochondrial function.</text>
</comment>
<evidence type="ECO:0000313" key="5">
    <source>
        <dbReference type="EMBL" id="BBX49222.1"/>
    </source>
</evidence>
<name>A0A6N4V0Y9_9MYCO</name>
<dbReference type="GO" id="GO:0007264">
    <property type="term" value="P:small GTPase-mediated signal transduction"/>
    <property type="evidence" value="ECO:0007669"/>
    <property type="project" value="InterPro"/>
</dbReference>